<name>A0AAV9DX82_ACOCL</name>
<evidence type="ECO:0008006" key="4">
    <source>
        <dbReference type="Google" id="ProtNLM"/>
    </source>
</evidence>
<sequence length="136" mass="14970">MDASIPSSIFAIQTPKYPLKRTTISTSNPNLSPTFGHRRDVGARHRPLRIHAIDGLDQSSVEPAQAEVTWQIIVGAIAGITPFVVAGIEFGKRIVAQRRCEVCGGSGLVQRKEFYIRCPGCGGFLPWKSWKRFFSG</sequence>
<dbReference type="PANTHER" id="PTHR36809:SF1">
    <property type="entry name" value="TRANSMEMBRANE PROTEIN"/>
    <property type="match status" value="1"/>
</dbReference>
<evidence type="ECO:0000256" key="1">
    <source>
        <dbReference type="SAM" id="Phobius"/>
    </source>
</evidence>
<evidence type="ECO:0000313" key="3">
    <source>
        <dbReference type="Proteomes" id="UP001180020"/>
    </source>
</evidence>
<reference evidence="2" key="2">
    <citation type="submission" date="2023-06" db="EMBL/GenBank/DDBJ databases">
        <authorList>
            <person name="Ma L."/>
            <person name="Liu K.-W."/>
            <person name="Li Z."/>
            <person name="Hsiao Y.-Y."/>
            <person name="Qi Y."/>
            <person name="Fu T."/>
            <person name="Tang G."/>
            <person name="Zhang D."/>
            <person name="Sun W.-H."/>
            <person name="Liu D.-K."/>
            <person name="Li Y."/>
            <person name="Chen G.-Z."/>
            <person name="Liu X.-D."/>
            <person name="Liao X.-Y."/>
            <person name="Jiang Y.-T."/>
            <person name="Yu X."/>
            <person name="Hao Y."/>
            <person name="Huang J."/>
            <person name="Zhao X.-W."/>
            <person name="Ke S."/>
            <person name="Chen Y.-Y."/>
            <person name="Wu W.-L."/>
            <person name="Hsu J.-L."/>
            <person name="Lin Y.-F."/>
            <person name="Huang M.-D."/>
            <person name="Li C.-Y."/>
            <person name="Huang L."/>
            <person name="Wang Z.-W."/>
            <person name="Zhao X."/>
            <person name="Zhong W.-Y."/>
            <person name="Peng D.-H."/>
            <person name="Ahmad S."/>
            <person name="Lan S."/>
            <person name="Zhang J.-S."/>
            <person name="Tsai W.-C."/>
            <person name="Van De Peer Y."/>
            <person name="Liu Z.-J."/>
        </authorList>
    </citation>
    <scope>NUCLEOTIDE SEQUENCE</scope>
    <source>
        <strain evidence="2">CP</strain>
        <tissue evidence="2">Leaves</tissue>
    </source>
</reference>
<feature type="transmembrane region" description="Helical" evidence="1">
    <location>
        <begin position="68"/>
        <end position="88"/>
    </location>
</feature>
<comment type="caution">
    <text evidence="2">The sequence shown here is derived from an EMBL/GenBank/DDBJ whole genome shotgun (WGS) entry which is preliminary data.</text>
</comment>
<organism evidence="2 3">
    <name type="scientific">Acorus calamus</name>
    <name type="common">Sweet flag</name>
    <dbReference type="NCBI Taxonomy" id="4465"/>
    <lineage>
        <taxon>Eukaryota</taxon>
        <taxon>Viridiplantae</taxon>
        <taxon>Streptophyta</taxon>
        <taxon>Embryophyta</taxon>
        <taxon>Tracheophyta</taxon>
        <taxon>Spermatophyta</taxon>
        <taxon>Magnoliopsida</taxon>
        <taxon>Liliopsida</taxon>
        <taxon>Acoraceae</taxon>
        <taxon>Acorus</taxon>
    </lineage>
</organism>
<proteinExistence type="predicted"/>
<gene>
    <name evidence="2" type="ORF">QJS10_CPA10g01852</name>
</gene>
<keyword evidence="1" id="KW-0472">Membrane</keyword>
<evidence type="ECO:0000313" key="2">
    <source>
        <dbReference type="EMBL" id="KAK1305795.1"/>
    </source>
</evidence>
<keyword evidence="3" id="KW-1185">Reference proteome</keyword>
<dbReference type="Proteomes" id="UP001180020">
    <property type="component" value="Unassembled WGS sequence"/>
</dbReference>
<accession>A0AAV9DX82</accession>
<dbReference type="EMBL" id="JAUJYO010000010">
    <property type="protein sequence ID" value="KAK1305795.1"/>
    <property type="molecule type" value="Genomic_DNA"/>
</dbReference>
<dbReference type="PANTHER" id="PTHR36809">
    <property type="entry name" value="TRANSMEMBRANE PROTEIN"/>
    <property type="match status" value="1"/>
</dbReference>
<protein>
    <recommendedName>
        <fullName evidence="4">Viral late gene transcription factor 3 zinc ribbon domain-containing protein</fullName>
    </recommendedName>
</protein>
<keyword evidence="1" id="KW-0812">Transmembrane</keyword>
<reference evidence="2" key="1">
    <citation type="journal article" date="2023" name="Nat. Commun.">
        <title>Diploid and tetraploid genomes of Acorus and the evolution of monocots.</title>
        <authorList>
            <person name="Ma L."/>
            <person name="Liu K.W."/>
            <person name="Li Z."/>
            <person name="Hsiao Y.Y."/>
            <person name="Qi Y."/>
            <person name="Fu T."/>
            <person name="Tang G.D."/>
            <person name="Zhang D."/>
            <person name="Sun W.H."/>
            <person name="Liu D.K."/>
            <person name="Li Y."/>
            <person name="Chen G.Z."/>
            <person name="Liu X.D."/>
            <person name="Liao X.Y."/>
            <person name="Jiang Y.T."/>
            <person name="Yu X."/>
            <person name="Hao Y."/>
            <person name="Huang J."/>
            <person name="Zhao X.W."/>
            <person name="Ke S."/>
            <person name="Chen Y.Y."/>
            <person name="Wu W.L."/>
            <person name="Hsu J.L."/>
            <person name="Lin Y.F."/>
            <person name="Huang M.D."/>
            <person name="Li C.Y."/>
            <person name="Huang L."/>
            <person name="Wang Z.W."/>
            <person name="Zhao X."/>
            <person name="Zhong W.Y."/>
            <person name="Peng D.H."/>
            <person name="Ahmad S."/>
            <person name="Lan S."/>
            <person name="Zhang J.S."/>
            <person name="Tsai W.C."/>
            <person name="Van de Peer Y."/>
            <person name="Liu Z.J."/>
        </authorList>
    </citation>
    <scope>NUCLEOTIDE SEQUENCE</scope>
    <source>
        <strain evidence="2">CP</strain>
    </source>
</reference>
<dbReference type="AlphaFoldDB" id="A0AAV9DX82"/>
<keyword evidence="1" id="KW-1133">Transmembrane helix</keyword>